<keyword evidence="3" id="KW-0479">Metal-binding</keyword>
<evidence type="ECO:0000259" key="7">
    <source>
        <dbReference type="PROSITE" id="PS51462"/>
    </source>
</evidence>
<dbReference type="NCBIfam" id="NF001299">
    <property type="entry name" value="PRK00241.1"/>
    <property type="match status" value="1"/>
</dbReference>
<gene>
    <name evidence="8" type="ORF">ABS10_05890</name>
</gene>
<dbReference type="Pfam" id="PF00293">
    <property type="entry name" value="NUDIX"/>
    <property type="match status" value="1"/>
</dbReference>
<dbReference type="CDD" id="cd03429">
    <property type="entry name" value="NUDIX_NADH_pyrophosphatase_Nudt13"/>
    <property type="match status" value="1"/>
</dbReference>
<evidence type="ECO:0000313" key="8">
    <source>
        <dbReference type="EMBL" id="KRO95868.1"/>
    </source>
</evidence>
<evidence type="ECO:0000256" key="6">
    <source>
        <dbReference type="ARBA" id="ARBA00023027"/>
    </source>
</evidence>
<dbReference type="Gene3D" id="3.90.79.10">
    <property type="entry name" value="Nucleoside Triphosphate Pyrophosphohydrolase"/>
    <property type="match status" value="1"/>
</dbReference>
<dbReference type="GO" id="GO:0046872">
    <property type="term" value="F:metal ion binding"/>
    <property type="evidence" value="ECO:0007669"/>
    <property type="project" value="UniProtKB-KW"/>
</dbReference>
<evidence type="ECO:0000256" key="2">
    <source>
        <dbReference type="ARBA" id="ARBA00012381"/>
    </source>
</evidence>
<comment type="cofactor">
    <cofactor evidence="1">
        <name>Mg(2+)</name>
        <dbReference type="ChEBI" id="CHEBI:18420"/>
    </cofactor>
</comment>
<dbReference type="InterPro" id="IPR049734">
    <property type="entry name" value="NudC-like_C"/>
</dbReference>
<dbReference type="Proteomes" id="UP000051027">
    <property type="component" value="Unassembled WGS sequence"/>
</dbReference>
<sequence length="278" mass="31540">MELIRQLHDTFKPLAKIILFCDGMILYDHELKTYCFDIKNLDSLDKYSPYLCIGQNNVKGEHYYVINVEATEQVHGIFMDPIKIEFIDIRLTLSFIPLDQFQLLSRAAVLNKWRLANGHCSSCGLKTSFNTLEGAPDCDCSAAPAYPIISPCIITLIHDGNRVLLGRSKFFPPNMFSTLAGFIEAGENAEQALAREVMEEVNITVSNIEYYGSQSWPFPSQLMLGYFCKYESGEIILNDEELEEARWFEIDKLPIIPPDTSISGQLIRSYISGRSKLL</sequence>
<dbReference type="InterPro" id="IPR015797">
    <property type="entry name" value="NUDIX_hydrolase-like_dom_sf"/>
</dbReference>
<dbReference type="AlphaFoldDB" id="A0A0R2U8L9"/>
<dbReference type="SUPFAM" id="SSF55811">
    <property type="entry name" value="Nudix"/>
    <property type="match status" value="1"/>
</dbReference>
<evidence type="ECO:0000256" key="4">
    <source>
        <dbReference type="ARBA" id="ARBA00022801"/>
    </source>
</evidence>
<dbReference type="PROSITE" id="PS00893">
    <property type="entry name" value="NUDIX_BOX"/>
    <property type="match status" value="1"/>
</dbReference>
<keyword evidence="4" id="KW-0378">Hydrolase</keyword>
<keyword evidence="5" id="KW-0460">Magnesium</keyword>
<dbReference type="EC" id="3.6.1.22" evidence="2"/>
<reference evidence="8 9" key="1">
    <citation type="submission" date="2015-10" db="EMBL/GenBank/DDBJ databases">
        <title>Metagenome-Assembled Genomes uncover a global brackish microbiome.</title>
        <authorList>
            <person name="Hugerth L.W."/>
            <person name="Larsson J."/>
            <person name="Alneberg J."/>
            <person name="Lindh M.V."/>
            <person name="Legrand C."/>
            <person name="Pinhassi J."/>
            <person name="Andersson A.F."/>
        </authorList>
    </citation>
    <scope>NUCLEOTIDE SEQUENCE [LARGE SCALE GENOMIC DNA]</scope>
    <source>
        <strain evidence="8">BACL1 MAG-120820-bin45</strain>
    </source>
</reference>
<dbReference type="EMBL" id="LICS01000014">
    <property type="protein sequence ID" value="KRO95868.1"/>
    <property type="molecule type" value="Genomic_DNA"/>
</dbReference>
<dbReference type="InterPro" id="IPR020084">
    <property type="entry name" value="NUDIX_hydrolase_CS"/>
</dbReference>
<evidence type="ECO:0000256" key="3">
    <source>
        <dbReference type="ARBA" id="ARBA00022723"/>
    </source>
</evidence>
<evidence type="ECO:0000256" key="1">
    <source>
        <dbReference type="ARBA" id="ARBA00001946"/>
    </source>
</evidence>
<evidence type="ECO:0000313" key="9">
    <source>
        <dbReference type="Proteomes" id="UP000051027"/>
    </source>
</evidence>
<dbReference type="PANTHER" id="PTHR11383:SF3">
    <property type="entry name" value="NAD(P)H PYROPHOSPHATASE NUDT13, MITOCHONDRIAL"/>
    <property type="match status" value="1"/>
</dbReference>
<protein>
    <recommendedName>
        <fullName evidence="2">NAD(+) diphosphatase</fullName>
        <ecNumber evidence="2">3.6.1.22</ecNumber>
    </recommendedName>
</protein>
<feature type="domain" description="Nudix hydrolase" evidence="7">
    <location>
        <begin position="147"/>
        <end position="271"/>
    </location>
</feature>
<name>A0A0R2U8L9_9GAMM</name>
<dbReference type="InterPro" id="IPR000086">
    <property type="entry name" value="NUDIX_hydrolase_dom"/>
</dbReference>
<comment type="caution">
    <text evidence="8">The sequence shown here is derived from an EMBL/GenBank/DDBJ whole genome shotgun (WGS) entry which is preliminary data.</text>
</comment>
<dbReference type="GO" id="GO:0016787">
    <property type="term" value="F:hydrolase activity"/>
    <property type="evidence" value="ECO:0007669"/>
    <property type="project" value="UniProtKB-KW"/>
</dbReference>
<proteinExistence type="predicted"/>
<organism evidence="8 9">
    <name type="scientific">SAR86 cluster bacterium BACL1 MAG-120820-bin45</name>
    <dbReference type="NCBI Taxonomy" id="1655612"/>
    <lineage>
        <taxon>Bacteria</taxon>
        <taxon>Pseudomonadati</taxon>
        <taxon>Pseudomonadota</taxon>
        <taxon>Gammaproteobacteria</taxon>
        <taxon>SAR86 cluster</taxon>
    </lineage>
</organism>
<dbReference type="STRING" id="1655612.ABS10_05890"/>
<dbReference type="PROSITE" id="PS51462">
    <property type="entry name" value="NUDIX"/>
    <property type="match status" value="1"/>
</dbReference>
<dbReference type="PANTHER" id="PTHR11383">
    <property type="entry name" value="NUCLEOSIDE DIPHOSPHATE-LINKED MOIETY X MOTIF 13"/>
    <property type="match status" value="1"/>
</dbReference>
<accession>A0A0R2U8L9</accession>
<dbReference type="Gene3D" id="3.90.79.20">
    <property type="match status" value="1"/>
</dbReference>
<evidence type="ECO:0000256" key="5">
    <source>
        <dbReference type="ARBA" id="ARBA00022842"/>
    </source>
</evidence>
<keyword evidence="6" id="KW-0520">NAD</keyword>